<keyword evidence="9" id="KW-0804">Transcription</keyword>
<dbReference type="Gene3D" id="6.10.160.20">
    <property type="match status" value="1"/>
</dbReference>
<evidence type="ECO:0000256" key="9">
    <source>
        <dbReference type="ARBA" id="ARBA00023163"/>
    </source>
</evidence>
<name>A0ABY6LVZ0_9ARAC</name>
<keyword evidence="6" id="KW-0862">Zinc</keyword>
<dbReference type="Proteomes" id="UP001235939">
    <property type="component" value="Chromosome X"/>
</dbReference>
<keyword evidence="8" id="KW-0238">DNA-binding</keyword>
<evidence type="ECO:0000256" key="5">
    <source>
        <dbReference type="ARBA" id="ARBA00022771"/>
    </source>
</evidence>
<evidence type="ECO:0000313" key="14">
    <source>
        <dbReference type="EMBL" id="UYV83915.1"/>
    </source>
</evidence>
<protein>
    <submittedName>
        <fullName evidence="14">SAP30L</fullName>
    </submittedName>
</protein>
<evidence type="ECO:0000256" key="11">
    <source>
        <dbReference type="SAM" id="MobiDB-lite"/>
    </source>
</evidence>
<organism evidence="14 15">
    <name type="scientific">Cordylochernes scorpioides</name>
    <dbReference type="NCBI Taxonomy" id="51811"/>
    <lineage>
        <taxon>Eukaryota</taxon>
        <taxon>Metazoa</taxon>
        <taxon>Ecdysozoa</taxon>
        <taxon>Arthropoda</taxon>
        <taxon>Chelicerata</taxon>
        <taxon>Arachnida</taxon>
        <taxon>Pseudoscorpiones</taxon>
        <taxon>Cheliferoidea</taxon>
        <taxon>Chernetidae</taxon>
        <taxon>Cordylochernes</taxon>
    </lineage>
</organism>
<evidence type="ECO:0000256" key="6">
    <source>
        <dbReference type="ARBA" id="ARBA00022833"/>
    </source>
</evidence>
<evidence type="ECO:0000256" key="7">
    <source>
        <dbReference type="ARBA" id="ARBA00023015"/>
    </source>
</evidence>
<evidence type="ECO:0000259" key="13">
    <source>
        <dbReference type="Pfam" id="PF13867"/>
    </source>
</evidence>
<evidence type="ECO:0000256" key="2">
    <source>
        <dbReference type="ARBA" id="ARBA00006283"/>
    </source>
</evidence>
<dbReference type="PANTHER" id="PTHR13286:SF6">
    <property type="entry name" value="HISTONE DEACETYLASE COMPLEX SUBUNIT SAP30L-RELATED"/>
    <property type="match status" value="1"/>
</dbReference>
<dbReference type="Pfam" id="PF13867">
    <property type="entry name" value="SAP30_Sin3_bdg"/>
    <property type="match status" value="1"/>
</dbReference>
<comment type="subcellular location">
    <subcellularLocation>
        <location evidence="1">Nucleus</location>
    </subcellularLocation>
</comment>
<keyword evidence="3" id="KW-0678">Repressor</keyword>
<evidence type="ECO:0000259" key="12">
    <source>
        <dbReference type="Pfam" id="PF13866"/>
    </source>
</evidence>
<evidence type="ECO:0000313" key="15">
    <source>
        <dbReference type="Proteomes" id="UP001235939"/>
    </source>
</evidence>
<accession>A0ABY6LVZ0</accession>
<dbReference type="InterPro" id="IPR024145">
    <property type="entry name" value="His_deAcase_SAP30/SAP30L"/>
</dbReference>
<feature type="domain" description="Histone deacetylase complex subunit SAP30 Sin3 binding" evidence="13">
    <location>
        <begin position="50"/>
        <end position="102"/>
    </location>
</feature>
<keyword evidence="5" id="KW-0863">Zinc-finger</keyword>
<dbReference type="Pfam" id="PF13866">
    <property type="entry name" value="zf-SAP30"/>
    <property type="match status" value="1"/>
</dbReference>
<evidence type="ECO:0000256" key="8">
    <source>
        <dbReference type="ARBA" id="ARBA00023125"/>
    </source>
</evidence>
<keyword evidence="7" id="KW-0805">Transcription regulation</keyword>
<dbReference type="InterPro" id="IPR038291">
    <property type="entry name" value="SAP30_C_sf"/>
</dbReference>
<keyword evidence="15" id="KW-1185">Reference proteome</keyword>
<evidence type="ECO:0000256" key="10">
    <source>
        <dbReference type="ARBA" id="ARBA00023242"/>
    </source>
</evidence>
<keyword evidence="4" id="KW-0479">Metal-binding</keyword>
<keyword evidence="10" id="KW-0539">Nucleus</keyword>
<dbReference type="InterPro" id="IPR025718">
    <property type="entry name" value="SAP30_Sin3-bd"/>
</dbReference>
<gene>
    <name evidence="14" type="ORF">LAZ67_X000596</name>
</gene>
<evidence type="ECO:0000256" key="1">
    <source>
        <dbReference type="ARBA" id="ARBA00004123"/>
    </source>
</evidence>
<dbReference type="InterPro" id="IPR025717">
    <property type="entry name" value="SAP30_zn-finger"/>
</dbReference>
<dbReference type="EMBL" id="CP092886">
    <property type="protein sequence ID" value="UYV83915.1"/>
    <property type="molecule type" value="Genomic_DNA"/>
</dbReference>
<comment type="similarity">
    <text evidence="2">Belongs to the SAP30 family.</text>
</comment>
<evidence type="ECO:0000256" key="3">
    <source>
        <dbReference type="ARBA" id="ARBA00022491"/>
    </source>
</evidence>
<proteinExistence type="inferred from homology"/>
<reference evidence="14 15" key="1">
    <citation type="submission" date="2022-03" db="EMBL/GenBank/DDBJ databases">
        <title>A chromosomal length assembly of Cordylochernes scorpioides.</title>
        <authorList>
            <person name="Zeh D."/>
            <person name="Zeh J."/>
        </authorList>
    </citation>
    <scope>NUCLEOTIDE SEQUENCE [LARGE SCALE GENOMIC DNA]</scope>
    <source>
        <strain evidence="14">IN4F17</strain>
        <tissue evidence="14">Whole Body</tissue>
    </source>
</reference>
<dbReference type="Gene3D" id="3.40.1800.30">
    <property type="match status" value="1"/>
</dbReference>
<sequence length="118" mass="14205">MFQAHHIYICDHHKEVIQSLRSKRKQKDSDDDNTSNDQDRYPIEVDFSQLQINTLRRYRRHFKIKTRPSANKAQLADTLAHHFKTIPIMEKEAIIYFLYMVKYNKNKLDQKMSTDSFS</sequence>
<feature type="region of interest" description="Disordered" evidence="11">
    <location>
        <begin position="20"/>
        <end position="41"/>
    </location>
</feature>
<dbReference type="PANTHER" id="PTHR13286">
    <property type="entry name" value="SAP30"/>
    <property type="match status" value="1"/>
</dbReference>
<evidence type="ECO:0000256" key="4">
    <source>
        <dbReference type="ARBA" id="ARBA00022723"/>
    </source>
</evidence>
<feature type="domain" description="Histone deacetylase complex subunit SAP30 zinc-finger" evidence="12">
    <location>
        <begin position="3"/>
        <end position="31"/>
    </location>
</feature>